<comment type="similarity">
    <text evidence="4 5 6">Belongs to the peptidase T1A family.</text>
</comment>
<dbReference type="InterPro" id="IPR029055">
    <property type="entry name" value="Ntn_hydrolases_N"/>
</dbReference>
<dbReference type="OrthoDB" id="9421at2157"/>
<comment type="function">
    <text evidence="4 6">Component of the proteasome core, a large protease complex with broad specificity involved in protein degradation.</text>
</comment>
<dbReference type="PANTHER" id="PTHR11599">
    <property type="entry name" value="PROTEASOME SUBUNIT ALPHA/BETA"/>
    <property type="match status" value="1"/>
</dbReference>
<comment type="subcellular location">
    <subcellularLocation>
        <location evidence="1 4 6">Cytoplasm</location>
    </subcellularLocation>
</comment>
<dbReference type="SMART" id="SM00948">
    <property type="entry name" value="Proteasome_A_N"/>
    <property type="match status" value="1"/>
</dbReference>
<feature type="domain" description="Proteasome alpha-type subunits" evidence="7">
    <location>
        <begin position="9"/>
        <end position="31"/>
    </location>
</feature>
<dbReference type="InterPro" id="IPR001353">
    <property type="entry name" value="Proteasome_sua/b"/>
</dbReference>
<dbReference type="InterPro" id="IPR000426">
    <property type="entry name" value="Proteasome_asu_N"/>
</dbReference>
<dbReference type="NCBIfam" id="TIGR03633">
    <property type="entry name" value="arc_protsome_A"/>
    <property type="match status" value="1"/>
</dbReference>
<dbReference type="EMBL" id="CP002278">
    <property type="protein sequence ID" value="ADP77620.1"/>
    <property type="molecule type" value="Genomic_DNA"/>
</dbReference>
<dbReference type="GO" id="GO:0004298">
    <property type="term" value="F:threonine-type endopeptidase activity"/>
    <property type="evidence" value="ECO:0007669"/>
    <property type="project" value="InterPro"/>
</dbReference>
<organism evidence="8 9">
    <name type="scientific">Methanothermus fervidus (strain ATCC 43054 / DSM 2088 / JCM 10308 / V24 S)</name>
    <dbReference type="NCBI Taxonomy" id="523846"/>
    <lineage>
        <taxon>Archaea</taxon>
        <taxon>Methanobacteriati</taxon>
        <taxon>Methanobacteriota</taxon>
        <taxon>Methanomada group</taxon>
        <taxon>Methanobacteria</taxon>
        <taxon>Methanobacteriales</taxon>
        <taxon>Methanothermaceae</taxon>
        <taxon>Methanothermus</taxon>
    </lineage>
</organism>
<dbReference type="KEGG" id="mfv:Mfer_0821"/>
<comment type="activity regulation">
    <text evidence="4">The formation of the proteasomal ATPase PAN-20S proteasome complex, via the docking of the C-termini of PAN into the intersubunit pockets in the alpha-rings, triggers opening of the gate for substrate entry. Interconversion between the open-gate and close-gate conformations leads to a dynamic regulation of the 20S proteasome proteolysis activity.</text>
</comment>
<evidence type="ECO:0000256" key="2">
    <source>
        <dbReference type="ARBA" id="ARBA00022490"/>
    </source>
</evidence>
<dbReference type="Pfam" id="PF10584">
    <property type="entry name" value="Proteasome_A_N"/>
    <property type="match status" value="1"/>
</dbReference>
<dbReference type="NCBIfam" id="NF003075">
    <property type="entry name" value="PRK03996.1"/>
    <property type="match status" value="1"/>
</dbReference>
<keyword evidence="8" id="KW-0378">Hydrolase</keyword>
<dbReference type="FunFam" id="3.60.20.10:FF:000004">
    <property type="entry name" value="Proteasome subunit alpha type-4"/>
    <property type="match status" value="1"/>
</dbReference>
<dbReference type="InterPro" id="IPR019982">
    <property type="entry name" value="Proteasome_asu_arc"/>
</dbReference>
<dbReference type="GO" id="GO:0005737">
    <property type="term" value="C:cytoplasm"/>
    <property type="evidence" value="ECO:0007669"/>
    <property type="project" value="UniProtKB-SubCell"/>
</dbReference>
<dbReference type="GO" id="GO:0019773">
    <property type="term" value="C:proteasome core complex, alpha-subunit complex"/>
    <property type="evidence" value="ECO:0007669"/>
    <property type="project" value="UniProtKB-UniRule"/>
</dbReference>
<keyword evidence="9" id="KW-1185">Reference proteome</keyword>
<evidence type="ECO:0000313" key="9">
    <source>
        <dbReference type="Proteomes" id="UP000002315"/>
    </source>
</evidence>
<gene>
    <name evidence="4" type="primary">psmA</name>
    <name evidence="8" type="ordered locus">Mfer_0821</name>
</gene>
<accession>E3GZ88</accession>
<dbReference type="PROSITE" id="PS00388">
    <property type="entry name" value="PROTEASOME_ALPHA_1"/>
    <property type="match status" value="1"/>
</dbReference>
<evidence type="ECO:0000256" key="6">
    <source>
        <dbReference type="RuleBase" id="RU000552"/>
    </source>
</evidence>
<proteinExistence type="inferred from homology"/>
<evidence type="ECO:0000256" key="4">
    <source>
        <dbReference type="HAMAP-Rule" id="MF_00289"/>
    </source>
</evidence>
<evidence type="ECO:0000259" key="7">
    <source>
        <dbReference type="PROSITE" id="PS00388"/>
    </source>
</evidence>
<dbReference type="AlphaFoldDB" id="E3GZ88"/>
<dbReference type="InterPro" id="IPR050115">
    <property type="entry name" value="Proteasome_alpha"/>
</dbReference>
<dbReference type="Proteomes" id="UP000002315">
    <property type="component" value="Chromosome"/>
</dbReference>
<dbReference type="SUPFAM" id="SSF56235">
    <property type="entry name" value="N-terminal nucleophile aminohydrolases (Ntn hydrolases)"/>
    <property type="match status" value="1"/>
</dbReference>
<dbReference type="PROSITE" id="PS51475">
    <property type="entry name" value="PROTEASOME_ALPHA_2"/>
    <property type="match status" value="1"/>
</dbReference>
<protein>
    <recommendedName>
        <fullName evidence="4 6">Proteasome subunit alpha</fullName>
    </recommendedName>
    <alternativeName>
        <fullName evidence="4">20S proteasome alpha subunit</fullName>
    </alternativeName>
    <alternativeName>
        <fullName evidence="4">Proteasome core protein PsmA</fullName>
    </alternativeName>
</protein>
<dbReference type="STRING" id="523846.Mfer_0821"/>
<evidence type="ECO:0000256" key="3">
    <source>
        <dbReference type="ARBA" id="ARBA00022942"/>
    </source>
</evidence>
<dbReference type="HOGENOM" id="CLU_035750_4_1_2"/>
<dbReference type="Gene3D" id="3.60.20.10">
    <property type="entry name" value="Glutamine Phosphoribosylpyrophosphate, subunit 1, domain 1"/>
    <property type="match status" value="1"/>
</dbReference>
<dbReference type="Pfam" id="PF00227">
    <property type="entry name" value="Proteasome"/>
    <property type="match status" value="1"/>
</dbReference>
<dbReference type="GO" id="GO:0006511">
    <property type="term" value="P:ubiquitin-dependent protein catabolic process"/>
    <property type="evidence" value="ECO:0007669"/>
    <property type="project" value="InterPro"/>
</dbReference>
<reference evidence="8 9" key="1">
    <citation type="journal article" date="2010" name="Stand. Genomic Sci.">
        <title>Complete genome sequence of Methanothermus fervidus type strain (V24S).</title>
        <authorList>
            <person name="Anderson I."/>
            <person name="Djao O.D."/>
            <person name="Misra M."/>
            <person name="Chertkov O."/>
            <person name="Nolan M."/>
            <person name="Lucas S."/>
            <person name="Lapidus A."/>
            <person name="Del Rio T.G."/>
            <person name="Tice H."/>
            <person name="Cheng J.F."/>
            <person name="Tapia R."/>
            <person name="Han C."/>
            <person name="Goodwin L."/>
            <person name="Pitluck S."/>
            <person name="Liolios K."/>
            <person name="Ivanova N."/>
            <person name="Mavromatis K."/>
            <person name="Mikhailova N."/>
            <person name="Pati A."/>
            <person name="Brambilla E."/>
            <person name="Chen A."/>
            <person name="Palaniappan K."/>
            <person name="Land M."/>
            <person name="Hauser L."/>
            <person name="Chang Y.J."/>
            <person name="Jeffries C.D."/>
            <person name="Sikorski J."/>
            <person name="Spring S."/>
            <person name="Rohde M."/>
            <person name="Eichinger K."/>
            <person name="Huber H."/>
            <person name="Wirth R."/>
            <person name="Goker M."/>
            <person name="Detter J.C."/>
            <person name="Woyke T."/>
            <person name="Bristow J."/>
            <person name="Eisen J.A."/>
            <person name="Markowitz V."/>
            <person name="Hugenholtz P."/>
            <person name="Klenk H.P."/>
            <person name="Kyrpides N.C."/>
        </authorList>
    </citation>
    <scope>NUCLEOTIDE SEQUENCE [LARGE SCALE GENOMIC DNA]</scope>
    <source>
        <strain evidence="9">ATCC 43054 / DSM 2088 / JCM 10308 / V24 S</strain>
    </source>
</reference>
<name>E3GZ88_METFV</name>
<evidence type="ECO:0000313" key="8">
    <source>
        <dbReference type="EMBL" id="ADP77620.1"/>
    </source>
</evidence>
<evidence type="ECO:0000256" key="5">
    <source>
        <dbReference type="PROSITE-ProRule" id="PRU00808"/>
    </source>
</evidence>
<dbReference type="CDD" id="cd03756">
    <property type="entry name" value="proteasome_alpha_archeal"/>
    <property type="match status" value="1"/>
</dbReference>
<keyword evidence="2 4" id="KW-0963">Cytoplasm</keyword>
<dbReference type="GO" id="GO:0010498">
    <property type="term" value="P:proteasomal protein catabolic process"/>
    <property type="evidence" value="ECO:0007669"/>
    <property type="project" value="UniProtKB-UniRule"/>
</dbReference>
<sequence length="251" mass="28182">MQPLQSAGYDRAITVFSPDGRLFQVEYAREAVKRGTTSLGVKSKEGIVLLVDKRPTSRLVEPKSIEKIFQIDEHIGAATSGLVADARVIIEKARIEAQINRITYNEPIRVETLVKKICDMKQLYTQHGGVRPFGSALIVGGVNGKKPRLFETDPSGALIEYKATAIGAGRPIAMEEFERKYRDDITLKEAIDLALDAVYEATEGRTTAKSIEIATITTKDRKFRLLPDEEVKKYVDELLERKKEEKEEKEE</sequence>
<dbReference type="HAMAP" id="MF_00289_A">
    <property type="entry name" value="Proteasome_A_A"/>
    <property type="match status" value="1"/>
</dbReference>
<evidence type="ECO:0000256" key="1">
    <source>
        <dbReference type="ARBA" id="ARBA00004496"/>
    </source>
</evidence>
<keyword evidence="3 4" id="KW-0647">Proteasome</keyword>
<comment type="subunit">
    <text evidence="4 6">The 20S proteasome core is composed of 14 alpha and 14 beta subunits that assemble into four stacked heptameric rings, resulting in a barrel-shaped structure. The two inner rings, each composed of seven catalytic beta subunits, are sandwiched by two outer rings, each composed of seven alpha subunits. The catalytic chamber with the active sites is on the inside of the barrel. Has a gated structure, the ends of the cylinder being occluded by the N-termini of the alpha-subunits. Is capped at one or both ends by the proteasome regulatory ATPase, PAN.</text>
</comment>
<dbReference type="InterPro" id="IPR023332">
    <property type="entry name" value="Proteasome_alpha-type"/>
</dbReference>